<evidence type="ECO:0000313" key="4">
    <source>
        <dbReference type="EMBL" id="MBB3979107.1"/>
    </source>
</evidence>
<name>A0A7W6DEC2_9HYPH</name>
<gene>
    <name evidence="4" type="ORF">GGQ64_004343</name>
</gene>
<dbReference type="Proteomes" id="UP000574761">
    <property type="component" value="Unassembled WGS sequence"/>
</dbReference>
<dbReference type="RefSeq" id="WP_183807355.1">
    <property type="nucleotide sequence ID" value="NZ_JACIEE010000009.1"/>
</dbReference>
<feature type="region of interest" description="Disordered" evidence="1">
    <location>
        <begin position="171"/>
        <end position="199"/>
    </location>
</feature>
<organism evidence="4 5">
    <name type="scientific">Mycoplana azooxidifex</name>
    <dbReference type="NCBI Taxonomy" id="1636188"/>
    <lineage>
        <taxon>Bacteria</taxon>
        <taxon>Pseudomonadati</taxon>
        <taxon>Pseudomonadota</taxon>
        <taxon>Alphaproteobacteria</taxon>
        <taxon>Hyphomicrobiales</taxon>
        <taxon>Rhizobiaceae</taxon>
        <taxon>Mycoplana</taxon>
    </lineage>
</organism>
<proteinExistence type="predicted"/>
<dbReference type="PANTHER" id="PTHR37829:SF3">
    <property type="entry name" value="PROTEIN JAYE-RELATED"/>
    <property type="match status" value="1"/>
</dbReference>
<evidence type="ECO:0000256" key="1">
    <source>
        <dbReference type="SAM" id="MobiDB-lite"/>
    </source>
</evidence>
<feature type="domain" description="Baseplate protein J-like barrel" evidence="2">
    <location>
        <begin position="93"/>
        <end position="157"/>
    </location>
</feature>
<evidence type="ECO:0000259" key="2">
    <source>
        <dbReference type="Pfam" id="PF04865"/>
    </source>
</evidence>
<dbReference type="InterPro" id="IPR006949">
    <property type="entry name" value="Barrel_Baseplate_J-like"/>
</dbReference>
<reference evidence="4 5" key="1">
    <citation type="submission" date="2020-08" db="EMBL/GenBank/DDBJ databases">
        <title>Genomic Encyclopedia of Type Strains, Phase IV (KMG-IV): sequencing the most valuable type-strain genomes for metagenomic binning, comparative biology and taxonomic classification.</title>
        <authorList>
            <person name="Goeker M."/>
        </authorList>
    </citation>
    <scope>NUCLEOTIDE SEQUENCE [LARGE SCALE GENOMIC DNA]</scope>
    <source>
        <strain evidence="4 5">DSM 100211</strain>
    </source>
</reference>
<evidence type="ECO:0000259" key="3">
    <source>
        <dbReference type="Pfam" id="PF26078"/>
    </source>
</evidence>
<evidence type="ECO:0000313" key="5">
    <source>
        <dbReference type="Proteomes" id="UP000574761"/>
    </source>
</evidence>
<accession>A0A7W6DEC2</accession>
<comment type="caution">
    <text evidence="4">The sequence shown here is derived from an EMBL/GenBank/DDBJ whole genome shotgun (WGS) entry which is preliminary data.</text>
</comment>
<dbReference type="Pfam" id="PF04865">
    <property type="entry name" value="Baseplate_J"/>
    <property type="match status" value="1"/>
</dbReference>
<sequence length="482" mass="51205">MAWTVRSLAEISARVRGAYREYMPGTDASLANNVLTVTGKVIAALSHEFELRMAYLTRQLFLSTATGAWLVRHCSDVGIYRKPAAAAAGRIEGTATANASVPAGVRFTSGSDIYVSVQSAAASPVGLITIPVKAEKLGATSNRDAGGTLSLADPILWSDLAATWTVDDAGLGGGADVEEDESLRRRGLQRKRNPPGAGTLADYERAALSVPGVVKAWAFRGSNNPSFLSVLFLFEGRPGLIPTDGDIEGVQAEIDRRRLIRVDDGVAAAPIARTIDVSIANLAGDTTDVRARISAALTSMLFERGRPGVASDPFWLSRSWIAETKDLADAGYNAGGSPTTEANEVLDSSYDDILFARVVTNGANVPTVKNLANRARLDLRAMVNGSDIQLASDNGANVLMQHVYDWARRPRVVDLVKARLSYNHTIAGADHDFNIFAPGPSRADAVAMTGAAPAIPVDRYGLNAVVMYDMMQSITMHFSAGA</sequence>
<dbReference type="Pfam" id="PF26078">
    <property type="entry name" value="Baseplate_J_M"/>
    <property type="match status" value="1"/>
</dbReference>
<dbReference type="InterPro" id="IPR058531">
    <property type="entry name" value="Baseplate_J_M"/>
</dbReference>
<feature type="domain" description="Baseplate J-like central" evidence="3">
    <location>
        <begin position="196"/>
        <end position="258"/>
    </location>
</feature>
<dbReference type="InterPro" id="IPR052399">
    <property type="entry name" value="Phage_Baseplate_Assmbl_Protein"/>
</dbReference>
<keyword evidence="5" id="KW-1185">Reference proteome</keyword>
<dbReference type="EMBL" id="JACIEE010000009">
    <property type="protein sequence ID" value="MBB3979107.1"/>
    <property type="molecule type" value="Genomic_DNA"/>
</dbReference>
<protein>
    <submittedName>
        <fullName evidence="4">Putative phage protein gp47/JayE</fullName>
    </submittedName>
</protein>
<dbReference type="PANTHER" id="PTHR37829">
    <property type="entry name" value="PHAGE-LIKE ELEMENT PBSX PROTEIN XKDT"/>
    <property type="match status" value="1"/>
</dbReference>
<dbReference type="AlphaFoldDB" id="A0A7W6DEC2"/>